<comment type="caution">
    <text evidence="1">The sequence shown here is derived from an EMBL/GenBank/DDBJ whole genome shotgun (WGS) entry which is preliminary data.</text>
</comment>
<proteinExistence type="predicted"/>
<keyword evidence="2" id="KW-1185">Reference proteome</keyword>
<dbReference type="Proteomes" id="UP000034196">
    <property type="component" value="Unassembled WGS sequence"/>
</dbReference>
<reference evidence="1" key="1">
    <citation type="submission" date="2016-10" db="EMBL/GenBank/DDBJ databases">
        <title>Genome sequence of Streptomyces mangrovisoli MUSC 149.</title>
        <authorList>
            <person name="Lee L.-H."/>
            <person name="Ser H.-L."/>
        </authorList>
    </citation>
    <scope>NUCLEOTIDE SEQUENCE [LARGE SCALE GENOMIC DNA]</scope>
    <source>
        <strain evidence="1">MUSC 149</strain>
    </source>
</reference>
<evidence type="ECO:0000313" key="1">
    <source>
        <dbReference type="EMBL" id="OIJ68641.1"/>
    </source>
</evidence>
<gene>
    <name evidence="1" type="ORF">WN71_006895</name>
</gene>
<sequence length="218" mass="23739">MPWQTADPQVNAFALDAEEEARLTALIADMTPDRGATRTDTLRFVDEVTVVLAARYGRWACGWDWGIGEGGGGGVVASWCCDSHSVGEPADTAARVVASLREWRDWIEELADRFAALAPPSDASPEDRSWHLERAATRLVTVVVDRTGAEAGWYRTCRLVLIWFLTSAGLTPDEARTAAESAIDGRFKSWVAPPATLIDSVGEDLAVGLTGTRPYRDF</sequence>
<name>A0A1J4P1L4_9ACTN</name>
<protein>
    <submittedName>
        <fullName evidence="1">Uncharacterized protein</fullName>
    </submittedName>
</protein>
<dbReference type="OrthoDB" id="3278418at2"/>
<accession>A0A1J4P1L4</accession>
<evidence type="ECO:0000313" key="2">
    <source>
        <dbReference type="Proteomes" id="UP000034196"/>
    </source>
</evidence>
<dbReference type="STRING" id="1428628.WN71_006895"/>
<organism evidence="1 2">
    <name type="scientific">Streptomyces mangrovisoli</name>
    <dbReference type="NCBI Taxonomy" id="1428628"/>
    <lineage>
        <taxon>Bacteria</taxon>
        <taxon>Bacillati</taxon>
        <taxon>Actinomycetota</taxon>
        <taxon>Actinomycetes</taxon>
        <taxon>Kitasatosporales</taxon>
        <taxon>Streptomycetaceae</taxon>
        <taxon>Streptomyces</taxon>
    </lineage>
</organism>
<dbReference type="EMBL" id="LAVA02000015">
    <property type="protein sequence ID" value="OIJ68641.1"/>
    <property type="molecule type" value="Genomic_DNA"/>
</dbReference>
<dbReference type="AlphaFoldDB" id="A0A1J4P1L4"/>